<dbReference type="Proteomes" id="UP000625711">
    <property type="component" value="Unassembled WGS sequence"/>
</dbReference>
<reference evidence="2" key="1">
    <citation type="submission" date="2020-08" db="EMBL/GenBank/DDBJ databases">
        <title>Genome sequencing and assembly of the red palm weevil Rhynchophorus ferrugineus.</title>
        <authorList>
            <person name="Dias G.B."/>
            <person name="Bergman C.M."/>
            <person name="Manee M."/>
        </authorList>
    </citation>
    <scope>NUCLEOTIDE SEQUENCE</scope>
    <source>
        <strain evidence="2">AA-2017</strain>
        <tissue evidence="2">Whole larva</tissue>
    </source>
</reference>
<evidence type="ECO:0000313" key="3">
    <source>
        <dbReference type="Proteomes" id="UP000625711"/>
    </source>
</evidence>
<evidence type="ECO:0000313" key="2">
    <source>
        <dbReference type="EMBL" id="KAF7268449.1"/>
    </source>
</evidence>
<evidence type="ECO:0000256" key="1">
    <source>
        <dbReference type="SAM" id="MobiDB-lite"/>
    </source>
</evidence>
<sequence length="129" mass="14154">MLVVRGALRHRHEEQNNERMKQRGFLLVVPRGRPKRKCRPLDLIIDGLAAGCSVLSNSAQISKVPQPSTIIIERASFGNDCPHPGGTPDGGCSPRNQSKTGQISSRSFTFTFGTSVLPITQWIKVKCSQ</sequence>
<gene>
    <name evidence="2" type="ORF">GWI33_018427</name>
</gene>
<keyword evidence="3" id="KW-1185">Reference proteome</keyword>
<comment type="caution">
    <text evidence="2">The sequence shown here is derived from an EMBL/GenBank/DDBJ whole genome shotgun (WGS) entry which is preliminary data.</text>
</comment>
<protein>
    <submittedName>
        <fullName evidence="2">Uncharacterized protein</fullName>
    </submittedName>
</protein>
<accession>A0A834HUX5</accession>
<name>A0A834HUX5_RHYFE</name>
<feature type="region of interest" description="Disordered" evidence="1">
    <location>
        <begin position="78"/>
        <end position="101"/>
    </location>
</feature>
<organism evidence="2 3">
    <name type="scientific">Rhynchophorus ferrugineus</name>
    <name type="common">Red palm weevil</name>
    <name type="synonym">Curculio ferrugineus</name>
    <dbReference type="NCBI Taxonomy" id="354439"/>
    <lineage>
        <taxon>Eukaryota</taxon>
        <taxon>Metazoa</taxon>
        <taxon>Ecdysozoa</taxon>
        <taxon>Arthropoda</taxon>
        <taxon>Hexapoda</taxon>
        <taxon>Insecta</taxon>
        <taxon>Pterygota</taxon>
        <taxon>Neoptera</taxon>
        <taxon>Endopterygota</taxon>
        <taxon>Coleoptera</taxon>
        <taxon>Polyphaga</taxon>
        <taxon>Cucujiformia</taxon>
        <taxon>Curculionidae</taxon>
        <taxon>Dryophthorinae</taxon>
        <taxon>Rhynchophorus</taxon>
    </lineage>
</organism>
<dbReference type="EMBL" id="JAACXV010014322">
    <property type="protein sequence ID" value="KAF7268449.1"/>
    <property type="molecule type" value="Genomic_DNA"/>
</dbReference>
<dbReference type="AlphaFoldDB" id="A0A834HUX5"/>
<proteinExistence type="predicted"/>